<accession>A0A1L5F9G7</accession>
<name>A0A1L5F9G7_CLOKL</name>
<protein>
    <recommendedName>
        <fullName evidence="1">Knr4/Smi1-like domain-containing protein</fullName>
    </recommendedName>
</protein>
<feature type="domain" description="Knr4/Smi1-like" evidence="1">
    <location>
        <begin position="32"/>
        <end position="135"/>
    </location>
</feature>
<evidence type="ECO:0000313" key="2">
    <source>
        <dbReference type="EMBL" id="APM39656.1"/>
    </source>
</evidence>
<dbReference type="InterPro" id="IPR037883">
    <property type="entry name" value="Knr4/Smi1-like_sf"/>
</dbReference>
<dbReference type="OrthoDB" id="3375677at2"/>
<reference evidence="2 3" key="1">
    <citation type="submission" date="2016-12" db="EMBL/GenBank/DDBJ databases">
        <title>Complete genome sequence of Clostridium kluyveri JZZ isolated from the pit mud of a Chinese flavor liquor-making factory.</title>
        <authorList>
            <person name="Wang Y."/>
        </authorList>
    </citation>
    <scope>NUCLEOTIDE SEQUENCE [LARGE SCALE GENOMIC DNA]</scope>
    <source>
        <strain evidence="2 3">JZZ</strain>
    </source>
</reference>
<dbReference type="InterPro" id="IPR018958">
    <property type="entry name" value="Knr4/Smi1-like_dom"/>
</dbReference>
<organism evidence="2 3">
    <name type="scientific">Clostridium kluyveri</name>
    <dbReference type="NCBI Taxonomy" id="1534"/>
    <lineage>
        <taxon>Bacteria</taxon>
        <taxon>Bacillati</taxon>
        <taxon>Bacillota</taxon>
        <taxon>Clostridia</taxon>
        <taxon>Eubacteriales</taxon>
        <taxon>Clostridiaceae</taxon>
        <taxon>Clostridium</taxon>
    </lineage>
</organism>
<dbReference type="Gene3D" id="3.40.1580.10">
    <property type="entry name" value="SMI1/KNR4-like"/>
    <property type="match status" value="1"/>
</dbReference>
<dbReference type="Pfam" id="PF09346">
    <property type="entry name" value="SMI1_KNR4"/>
    <property type="match status" value="1"/>
</dbReference>
<dbReference type="RefSeq" id="WP_073539273.1">
    <property type="nucleotide sequence ID" value="NZ_CP018335.1"/>
</dbReference>
<proteinExistence type="predicted"/>
<evidence type="ECO:0000313" key="3">
    <source>
        <dbReference type="Proteomes" id="UP000184604"/>
    </source>
</evidence>
<gene>
    <name evidence="2" type="ORF">BS101_13345</name>
</gene>
<sequence>MDIKELVEKIKKLPNCIVYPSKGLPNVESKHHLPDDVKELYELCGGIILFENQNYIANIVSPDEFILANPVIVGEPCEEDITSEWYIIANDGNGDYMTIDMNPERIGKCYDSYWDRHGVVGECTVIALSFTDLVERLVENNGERWYWLREDFASMGDAYDGIETE</sequence>
<dbReference type="SUPFAM" id="SSF160631">
    <property type="entry name" value="SMI1/KNR4-like"/>
    <property type="match status" value="1"/>
</dbReference>
<dbReference type="EMBL" id="CP018335">
    <property type="protein sequence ID" value="APM39656.1"/>
    <property type="molecule type" value="Genomic_DNA"/>
</dbReference>
<evidence type="ECO:0000259" key="1">
    <source>
        <dbReference type="Pfam" id="PF09346"/>
    </source>
</evidence>
<dbReference type="AlphaFoldDB" id="A0A1L5F9G7"/>
<dbReference type="Proteomes" id="UP000184604">
    <property type="component" value="Chromosome"/>
</dbReference>